<dbReference type="AlphaFoldDB" id="A0A4U1L0V2"/>
<keyword evidence="1" id="KW-1133">Transmembrane helix</keyword>
<organism evidence="2 3">
    <name type="scientific">Sphingomonas baiyangensis</name>
    <dbReference type="NCBI Taxonomy" id="2572576"/>
    <lineage>
        <taxon>Bacteria</taxon>
        <taxon>Pseudomonadati</taxon>
        <taxon>Pseudomonadota</taxon>
        <taxon>Alphaproteobacteria</taxon>
        <taxon>Sphingomonadales</taxon>
        <taxon>Sphingomonadaceae</taxon>
        <taxon>Sphingomonas</taxon>
    </lineage>
</organism>
<dbReference type="EMBL" id="SWKR01000002">
    <property type="protein sequence ID" value="TKD50389.1"/>
    <property type="molecule type" value="Genomic_DNA"/>
</dbReference>
<keyword evidence="3" id="KW-1185">Reference proteome</keyword>
<dbReference type="Pfam" id="PF02104">
    <property type="entry name" value="SURF1"/>
    <property type="match status" value="1"/>
</dbReference>
<dbReference type="CDD" id="cd06662">
    <property type="entry name" value="SURF1"/>
    <property type="match status" value="1"/>
</dbReference>
<feature type="transmembrane region" description="Helical" evidence="1">
    <location>
        <begin position="6"/>
        <end position="26"/>
    </location>
</feature>
<dbReference type="InterPro" id="IPR002994">
    <property type="entry name" value="Surf1/Shy1"/>
</dbReference>
<dbReference type="OrthoDB" id="6079986at2"/>
<sequence length="214" mass="22707">MKLPFVPTLIVGLAVAAMIGLGFWQLDRRGQKAALLASFARNATLPAIPLPDTVEERDLFRRVTATCTTPQPPTRSAGRSAEGTSGYRFLARCTNAANGAAFVAELGVAIDPRLTPQWEGGRIDGLLTLAPSSTSFIGRLLGGAEPQLPMIVPARPLAPALSASRAPDPANVPDNHLAYAVQWFAFAAIAVAVYLLALRRRRSSGTNLVAPNQR</sequence>
<keyword evidence="1" id="KW-1003">Cell membrane</keyword>
<feature type="transmembrane region" description="Helical" evidence="1">
    <location>
        <begin position="177"/>
        <end position="197"/>
    </location>
</feature>
<protein>
    <recommendedName>
        <fullName evidence="1">SURF1-like protein</fullName>
    </recommendedName>
</protein>
<comment type="caution">
    <text evidence="2">The sequence shown here is derived from an EMBL/GenBank/DDBJ whole genome shotgun (WGS) entry which is preliminary data.</text>
</comment>
<comment type="similarity">
    <text evidence="1">Belongs to the SURF1 family.</text>
</comment>
<gene>
    <name evidence="2" type="ORF">FBR43_06155</name>
</gene>
<keyword evidence="1" id="KW-0472">Membrane</keyword>
<dbReference type="Proteomes" id="UP000309138">
    <property type="component" value="Unassembled WGS sequence"/>
</dbReference>
<evidence type="ECO:0000313" key="3">
    <source>
        <dbReference type="Proteomes" id="UP000309138"/>
    </source>
</evidence>
<accession>A0A4U1L0V2</accession>
<proteinExistence type="inferred from homology"/>
<evidence type="ECO:0000256" key="1">
    <source>
        <dbReference type="RuleBase" id="RU363076"/>
    </source>
</evidence>
<dbReference type="RefSeq" id="WP_136942330.1">
    <property type="nucleotide sequence ID" value="NZ_SWKR01000002.1"/>
</dbReference>
<evidence type="ECO:0000313" key="2">
    <source>
        <dbReference type="EMBL" id="TKD50389.1"/>
    </source>
</evidence>
<comment type="subcellular location">
    <subcellularLocation>
        <location evidence="1">Cell membrane</location>
        <topology evidence="1">Multi-pass membrane protein</topology>
    </subcellularLocation>
</comment>
<reference evidence="2 3" key="1">
    <citation type="submission" date="2019-04" db="EMBL/GenBank/DDBJ databases">
        <authorList>
            <person name="Yang Y."/>
            <person name="Wei D."/>
        </authorList>
    </citation>
    <scope>NUCLEOTIDE SEQUENCE [LARGE SCALE GENOMIC DNA]</scope>
    <source>
        <strain evidence="2 3">L-1-4w-11</strain>
    </source>
</reference>
<name>A0A4U1L0V2_9SPHN</name>
<dbReference type="GO" id="GO:0005886">
    <property type="term" value="C:plasma membrane"/>
    <property type="evidence" value="ECO:0007669"/>
    <property type="project" value="UniProtKB-SubCell"/>
</dbReference>
<keyword evidence="1" id="KW-0812">Transmembrane</keyword>